<feature type="domain" description="RNase III" evidence="13">
    <location>
        <begin position="14"/>
        <end position="149"/>
    </location>
</feature>
<dbReference type="InterPro" id="IPR014720">
    <property type="entry name" value="dsRBD_dom"/>
</dbReference>
<comment type="caution">
    <text evidence="14">The sequence shown here is derived from an EMBL/GenBank/DDBJ whole genome shotgun (WGS) entry which is preliminary data.</text>
</comment>
<evidence type="ECO:0000256" key="7">
    <source>
        <dbReference type="ARBA" id="ARBA00022801"/>
    </source>
</evidence>
<keyword evidence="11" id="KW-0963">Cytoplasm</keyword>
<keyword evidence="11" id="KW-0819">tRNA processing</keyword>
<keyword evidence="6 11" id="KW-0255">Endonuclease</keyword>
<dbReference type="Gene3D" id="3.30.160.20">
    <property type="match status" value="1"/>
</dbReference>
<dbReference type="GO" id="GO:0004525">
    <property type="term" value="F:ribonuclease III activity"/>
    <property type="evidence" value="ECO:0007669"/>
    <property type="project" value="UniProtKB-EC"/>
</dbReference>
<comment type="similarity">
    <text evidence="2">Belongs to the ribonuclease III family.</text>
</comment>
<comment type="subcellular location">
    <subcellularLocation>
        <location evidence="11">Cytoplasm</location>
    </subcellularLocation>
</comment>
<evidence type="ECO:0000256" key="10">
    <source>
        <dbReference type="ARBA" id="ARBA00049596"/>
    </source>
</evidence>
<feature type="active site" evidence="11">
    <location>
        <position position="68"/>
    </location>
</feature>
<dbReference type="EMBL" id="JAUEPH010000001">
    <property type="protein sequence ID" value="MDN3202575.1"/>
    <property type="molecule type" value="Genomic_DNA"/>
</dbReference>
<evidence type="ECO:0000313" key="15">
    <source>
        <dbReference type="Proteomes" id="UP001171916"/>
    </source>
</evidence>
<dbReference type="Gene3D" id="1.10.1520.10">
    <property type="entry name" value="Ribonuclease III domain"/>
    <property type="match status" value="1"/>
</dbReference>
<dbReference type="Proteomes" id="UP001171916">
    <property type="component" value="Unassembled WGS sequence"/>
</dbReference>
<sequence>MSVFQKLGIQKIFFNQKDKRLASNIKLIVGRKPLNLPLYRLALTPAGLGDQNAEGVAISNERLEFLGDAVLGSIVADYLYIKYPYRNEGFLTETRAKIVNRETLHQVGLKIGLRNIFSEELEGRSIVQGKSLYGDMLEALIGAIYLDRGYSFCKSYILERLLIHIDVEEAIRTTVNYKSKIIEWSQKEGKTVEFKLLNVSGNQRFKEFTVSLEIDQEEISQGKGPNKKKAEQDACENGCKVLDIEL</sequence>
<dbReference type="InterPro" id="IPR000999">
    <property type="entry name" value="RNase_III_dom"/>
</dbReference>
<dbReference type="SUPFAM" id="SSF69065">
    <property type="entry name" value="RNase III domain-like"/>
    <property type="match status" value="1"/>
</dbReference>
<dbReference type="SUPFAM" id="SSF54768">
    <property type="entry name" value="dsRNA-binding domain-like"/>
    <property type="match status" value="1"/>
</dbReference>
<name>A0ABT7Y7Z9_9BACT</name>
<dbReference type="InterPro" id="IPR036389">
    <property type="entry name" value="RNase_III_sf"/>
</dbReference>
<dbReference type="PANTHER" id="PTHR14950">
    <property type="entry name" value="DICER-RELATED"/>
    <property type="match status" value="1"/>
</dbReference>
<dbReference type="PROSITE" id="PS50142">
    <property type="entry name" value="RNASE_3_2"/>
    <property type="match status" value="1"/>
</dbReference>
<evidence type="ECO:0000256" key="9">
    <source>
        <dbReference type="ARBA" id="ARBA00022884"/>
    </source>
</evidence>
<dbReference type="EC" id="3.1.26.3" evidence="11"/>
<dbReference type="NCBIfam" id="TIGR02191">
    <property type="entry name" value="RNaseIII"/>
    <property type="match status" value="1"/>
</dbReference>
<feature type="binding site" evidence="11">
    <location>
        <position position="64"/>
    </location>
    <ligand>
        <name>Mg(2+)</name>
        <dbReference type="ChEBI" id="CHEBI:18420"/>
    </ligand>
</feature>
<proteinExistence type="inferred from homology"/>
<feature type="binding site" evidence="11">
    <location>
        <position position="138"/>
    </location>
    <ligand>
        <name>Mg(2+)</name>
        <dbReference type="ChEBI" id="CHEBI:18420"/>
    </ligand>
</feature>
<comment type="cofactor">
    <cofactor evidence="11">
        <name>Mg(2+)</name>
        <dbReference type="ChEBI" id="CHEBI:18420"/>
    </cofactor>
</comment>
<evidence type="ECO:0000256" key="6">
    <source>
        <dbReference type="ARBA" id="ARBA00022759"/>
    </source>
</evidence>
<dbReference type="Pfam" id="PF14622">
    <property type="entry name" value="Ribonucleas_3_3"/>
    <property type="match status" value="1"/>
</dbReference>
<dbReference type="RefSeq" id="WP_289998120.1">
    <property type="nucleotide sequence ID" value="NZ_JAUEPH010000001.1"/>
</dbReference>
<keyword evidence="11" id="KW-0698">rRNA processing</keyword>
<dbReference type="CDD" id="cd00593">
    <property type="entry name" value="RIBOc"/>
    <property type="match status" value="1"/>
</dbReference>
<gene>
    <name evidence="11 14" type="primary">rnc</name>
    <name evidence="14" type="ORF">QVH07_00380</name>
</gene>
<keyword evidence="8 11" id="KW-0460">Magnesium</keyword>
<feature type="active site" evidence="11">
    <location>
        <position position="138"/>
    </location>
</feature>
<comment type="function">
    <text evidence="10 11">Digests double-stranded RNA. Involved in the processing of primary rRNA transcript to yield the immediate precursors to the large and small rRNAs (23S and 16S). Processes some mRNAs, and tRNAs when they are encoded in the rRNA operon. Processes pre-crRNA and tracrRNA of type II CRISPR loci if present in the organism.</text>
</comment>
<organism evidence="14 15">
    <name type="scientific">Algoriphagus sediminis</name>
    <dbReference type="NCBI Taxonomy" id="3057113"/>
    <lineage>
        <taxon>Bacteria</taxon>
        <taxon>Pseudomonadati</taxon>
        <taxon>Bacteroidota</taxon>
        <taxon>Cytophagia</taxon>
        <taxon>Cytophagales</taxon>
        <taxon>Cyclobacteriaceae</taxon>
        <taxon>Algoriphagus</taxon>
    </lineage>
</organism>
<dbReference type="HAMAP" id="MF_00104">
    <property type="entry name" value="RNase_III"/>
    <property type="match status" value="1"/>
</dbReference>
<accession>A0ABT7Y7Z9</accession>
<evidence type="ECO:0000256" key="3">
    <source>
        <dbReference type="ARBA" id="ARBA00022664"/>
    </source>
</evidence>
<keyword evidence="7 11" id="KW-0378">Hydrolase</keyword>
<evidence type="ECO:0000256" key="11">
    <source>
        <dbReference type="HAMAP-Rule" id="MF_00104"/>
    </source>
</evidence>
<evidence type="ECO:0000256" key="2">
    <source>
        <dbReference type="ARBA" id="ARBA00010183"/>
    </source>
</evidence>
<dbReference type="PROSITE" id="PS00517">
    <property type="entry name" value="RNASE_3_1"/>
    <property type="match status" value="1"/>
</dbReference>
<keyword evidence="3 11" id="KW-0507">mRNA processing</keyword>
<dbReference type="CDD" id="cd10845">
    <property type="entry name" value="DSRM_RNAse_III_family"/>
    <property type="match status" value="1"/>
</dbReference>
<keyword evidence="5 11" id="KW-0479">Metal-binding</keyword>
<dbReference type="InterPro" id="IPR011907">
    <property type="entry name" value="RNase_III"/>
</dbReference>
<evidence type="ECO:0000259" key="12">
    <source>
        <dbReference type="PROSITE" id="PS50137"/>
    </source>
</evidence>
<dbReference type="PROSITE" id="PS50137">
    <property type="entry name" value="DS_RBD"/>
    <property type="match status" value="1"/>
</dbReference>
<keyword evidence="15" id="KW-1185">Reference proteome</keyword>
<keyword evidence="4 11" id="KW-0540">Nuclease</keyword>
<dbReference type="SMART" id="SM00358">
    <property type="entry name" value="DSRM"/>
    <property type="match status" value="1"/>
</dbReference>
<evidence type="ECO:0000256" key="5">
    <source>
        <dbReference type="ARBA" id="ARBA00022723"/>
    </source>
</evidence>
<dbReference type="PANTHER" id="PTHR14950:SF37">
    <property type="entry name" value="ENDORIBONUCLEASE DICER"/>
    <property type="match status" value="1"/>
</dbReference>
<evidence type="ECO:0000259" key="13">
    <source>
        <dbReference type="PROSITE" id="PS50142"/>
    </source>
</evidence>
<keyword evidence="9 11" id="KW-0694">RNA-binding</keyword>
<evidence type="ECO:0000256" key="1">
    <source>
        <dbReference type="ARBA" id="ARBA00000109"/>
    </source>
</evidence>
<dbReference type="Pfam" id="PF00035">
    <property type="entry name" value="dsrm"/>
    <property type="match status" value="1"/>
</dbReference>
<dbReference type="SMART" id="SM00535">
    <property type="entry name" value="RIBOc"/>
    <property type="match status" value="1"/>
</dbReference>
<comment type="subunit">
    <text evidence="11">Homodimer.</text>
</comment>
<evidence type="ECO:0000313" key="14">
    <source>
        <dbReference type="EMBL" id="MDN3202575.1"/>
    </source>
</evidence>
<evidence type="ECO:0000256" key="8">
    <source>
        <dbReference type="ARBA" id="ARBA00022842"/>
    </source>
</evidence>
<protein>
    <recommendedName>
        <fullName evidence="11">Ribonuclease 3</fullName>
        <ecNumber evidence="11">3.1.26.3</ecNumber>
    </recommendedName>
    <alternativeName>
        <fullName evidence="11">Ribonuclease III</fullName>
        <shortName evidence="11">RNase III</shortName>
    </alternativeName>
</protein>
<comment type="catalytic activity">
    <reaction evidence="1 11">
        <text>Endonucleolytic cleavage to 5'-phosphomonoester.</text>
        <dbReference type="EC" id="3.1.26.3"/>
    </reaction>
</comment>
<feature type="domain" description="DRBM" evidence="12">
    <location>
        <begin position="176"/>
        <end position="244"/>
    </location>
</feature>
<reference evidence="14" key="1">
    <citation type="submission" date="2023-06" db="EMBL/GenBank/DDBJ databases">
        <title>Robiginitalea aurantiacus sp. nov. and Algoriphagus sediminis sp. nov., isolated from coastal sediment.</title>
        <authorList>
            <person name="Zhou Z.Y."/>
            <person name="An J."/>
            <person name="Jia Y.W."/>
            <person name="Du Z.J."/>
        </authorList>
    </citation>
    <scope>NUCLEOTIDE SEQUENCE</scope>
    <source>
        <strain evidence="14">C2-7</strain>
    </source>
</reference>
<keyword evidence="11" id="KW-0699">rRNA-binding</keyword>
<feature type="binding site" evidence="11">
    <location>
        <position position="135"/>
    </location>
    <ligand>
        <name>Mg(2+)</name>
        <dbReference type="ChEBI" id="CHEBI:18420"/>
    </ligand>
</feature>
<evidence type="ECO:0000256" key="4">
    <source>
        <dbReference type="ARBA" id="ARBA00022722"/>
    </source>
</evidence>